<protein>
    <submittedName>
        <fullName evidence="5">Leginsulin/Albumin-1</fullName>
    </submittedName>
    <submittedName>
        <fullName evidence="6">Putative albumin I chain a</fullName>
    </submittedName>
</protein>
<reference evidence="5 8" key="1">
    <citation type="journal article" date="2011" name="Nature">
        <title>The Medicago genome provides insight into the evolution of rhizobial symbioses.</title>
        <authorList>
            <person name="Young N.D."/>
            <person name="Debelle F."/>
            <person name="Oldroyd G.E."/>
            <person name="Geurts R."/>
            <person name="Cannon S.B."/>
            <person name="Udvardi M.K."/>
            <person name="Benedito V.A."/>
            <person name="Mayer K.F."/>
            <person name="Gouzy J."/>
            <person name="Schoof H."/>
            <person name="Van de Peer Y."/>
            <person name="Proost S."/>
            <person name="Cook D.R."/>
            <person name="Meyers B.C."/>
            <person name="Spannagl M."/>
            <person name="Cheung F."/>
            <person name="De Mita S."/>
            <person name="Krishnakumar V."/>
            <person name="Gundlach H."/>
            <person name="Zhou S."/>
            <person name="Mudge J."/>
            <person name="Bharti A.K."/>
            <person name="Murray J.D."/>
            <person name="Naoumkina M.A."/>
            <person name="Rosen B."/>
            <person name="Silverstein K.A."/>
            <person name="Tang H."/>
            <person name="Rombauts S."/>
            <person name="Zhao P.X."/>
            <person name="Zhou P."/>
            <person name="Barbe V."/>
            <person name="Bardou P."/>
            <person name="Bechner M."/>
            <person name="Bellec A."/>
            <person name="Berger A."/>
            <person name="Berges H."/>
            <person name="Bidwell S."/>
            <person name="Bisseling T."/>
            <person name="Choisne N."/>
            <person name="Couloux A."/>
            <person name="Denny R."/>
            <person name="Deshpande S."/>
            <person name="Dai X."/>
            <person name="Doyle J.J."/>
            <person name="Dudez A.M."/>
            <person name="Farmer A.D."/>
            <person name="Fouteau S."/>
            <person name="Franken C."/>
            <person name="Gibelin C."/>
            <person name="Gish J."/>
            <person name="Goldstein S."/>
            <person name="Gonzalez A.J."/>
            <person name="Green P.J."/>
            <person name="Hallab A."/>
            <person name="Hartog M."/>
            <person name="Hua A."/>
            <person name="Humphray S.J."/>
            <person name="Jeong D.H."/>
            <person name="Jing Y."/>
            <person name="Jocker A."/>
            <person name="Kenton S.M."/>
            <person name="Kim D.J."/>
            <person name="Klee K."/>
            <person name="Lai H."/>
            <person name="Lang C."/>
            <person name="Lin S."/>
            <person name="Macmil S.L."/>
            <person name="Magdelenat G."/>
            <person name="Matthews L."/>
            <person name="McCorrison J."/>
            <person name="Monaghan E.L."/>
            <person name="Mun J.H."/>
            <person name="Najar F.Z."/>
            <person name="Nicholson C."/>
            <person name="Noirot C."/>
            <person name="O'Bleness M."/>
            <person name="Paule C.R."/>
            <person name="Poulain J."/>
            <person name="Prion F."/>
            <person name="Qin B."/>
            <person name="Qu C."/>
            <person name="Retzel E.F."/>
            <person name="Riddle C."/>
            <person name="Sallet E."/>
            <person name="Samain S."/>
            <person name="Samson N."/>
            <person name="Sanders I."/>
            <person name="Saurat O."/>
            <person name="Scarpelli C."/>
            <person name="Schiex T."/>
            <person name="Segurens B."/>
            <person name="Severin A.J."/>
            <person name="Sherrier D.J."/>
            <person name="Shi R."/>
            <person name="Sims S."/>
            <person name="Singer S.R."/>
            <person name="Sinharoy S."/>
            <person name="Sterck L."/>
            <person name="Viollet A."/>
            <person name="Wang B.B."/>
            <person name="Wang K."/>
            <person name="Wang M."/>
            <person name="Wang X."/>
            <person name="Warfsmann J."/>
            <person name="Weissenbach J."/>
            <person name="White D.D."/>
            <person name="White J.D."/>
            <person name="Wiley G.B."/>
            <person name="Wincker P."/>
            <person name="Xing Y."/>
            <person name="Yang L."/>
            <person name="Yao Z."/>
            <person name="Ying F."/>
            <person name="Zhai J."/>
            <person name="Zhou L."/>
            <person name="Zuber A."/>
            <person name="Denarie J."/>
            <person name="Dixon R.A."/>
            <person name="May G.D."/>
            <person name="Schwartz D.C."/>
            <person name="Rogers J."/>
            <person name="Quetier F."/>
            <person name="Town C.D."/>
            <person name="Roe B.A."/>
        </authorList>
    </citation>
    <scope>NUCLEOTIDE SEQUENCE [LARGE SCALE GENOMIC DNA]</scope>
    <source>
        <strain evidence="5">A17</strain>
        <strain evidence="7 8">cv. Jemalong A17</strain>
    </source>
</reference>
<proteinExistence type="predicted"/>
<evidence type="ECO:0000313" key="7">
    <source>
        <dbReference type="EnsemblPlants" id="KEH19469"/>
    </source>
</evidence>
<keyword evidence="3" id="KW-0732">Signal</keyword>
<dbReference type="Proteomes" id="UP000265566">
    <property type="component" value="Chromosome 8"/>
</dbReference>
<evidence type="ECO:0000259" key="4">
    <source>
        <dbReference type="Pfam" id="PF16720"/>
    </source>
</evidence>
<evidence type="ECO:0000313" key="8">
    <source>
        <dbReference type="Proteomes" id="UP000002051"/>
    </source>
</evidence>
<dbReference type="HOGENOM" id="CLU_142503_0_0_1"/>
<dbReference type="EnsemblPlants" id="KEH19469">
    <property type="protein sequence ID" value="KEH19469"/>
    <property type="gene ID" value="MTR_8g461020"/>
</dbReference>
<dbReference type="OrthoDB" id="1387766at2759"/>
<reference evidence="7" key="3">
    <citation type="submission" date="2015-04" db="UniProtKB">
        <authorList>
            <consortium name="EnsemblPlants"/>
        </authorList>
    </citation>
    <scope>IDENTIFICATION</scope>
    <source>
        <strain evidence="7">cv. Jemalong A17</strain>
    </source>
</reference>
<evidence type="ECO:0000256" key="3">
    <source>
        <dbReference type="SAM" id="SignalP"/>
    </source>
</evidence>
<keyword evidence="1" id="KW-0960">Knottin</keyword>
<dbReference type="InterPro" id="IPR032000">
    <property type="entry name" value="Albumin_I_a"/>
</dbReference>
<feature type="signal peptide" evidence="3">
    <location>
        <begin position="1"/>
        <end position="28"/>
    </location>
</feature>
<name>A0A072TPP6_MEDTR</name>
<feature type="chain" id="PRO_5014498861" evidence="3">
    <location>
        <begin position="29"/>
        <end position="137"/>
    </location>
</feature>
<organism evidence="5 8">
    <name type="scientific">Medicago truncatula</name>
    <name type="common">Barrel medic</name>
    <name type="synonym">Medicago tribuloides</name>
    <dbReference type="NCBI Taxonomy" id="3880"/>
    <lineage>
        <taxon>Eukaryota</taxon>
        <taxon>Viridiplantae</taxon>
        <taxon>Streptophyta</taxon>
        <taxon>Embryophyta</taxon>
        <taxon>Tracheophyta</taxon>
        <taxon>Spermatophyta</taxon>
        <taxon>Magnoliopsida</taxon>
        <taxon>eudicotyledons</taxon>
        <taxon>Gunneridae</taxon>
        <taxon>Pentapetalae</taxon>
        <taxon>rosids</taxon>
        <taxon>fabids</taxon>
        <taxon>Fabales</taxon>
        <taxon>Fabaceae</taxon>
        <taxon>Papilionoideae</taxon>
        <taxon>50 kb inversion clade</taxon>
        <taxon>NPAAA clade</taxon>
        <taxon>Hologalegina</taxon>
        <taxon>IRL clade</taxon>
        <taxon>Trifolieae</taxon>
        <taxon>Medicago</taxon>
    </lineage>
</organism>
<dbReference type="AlphaFoldDB" id="A0A072TPP6"/>
<keyword evidence="8" id="KW-1185">Reference proteome</keyword>
<evidence type="ECO:0000256" key="2">
    <source>
        <dbReference type="ARBA" id="ARBA00023157"/>
    </source>
</evidence>
<evidence type="ECO:0000256" key="1">
    <source>
        <dbReference type="ARBA" id="ARBA00022854"/>
    </source>
</evidence>
<dbReference type="EMBL" id="PSQE01000008">
    <property type="protein sequence ID" value="RHN40822.1"/>
    <property type="molecule type" value="Genomic_DNA"/>
</dbReference>
<sequence>MKPYLSCVNVAVFVFRFSVMFPMKKAEALPECDKKECNRWKEHCSKECLCIELFMGIGYCYPIPTAMKKLKEHPNLCQSHMDCINKGSGSFCSYYPNSEIQHGLCFTSKVEAERRYFEFEVLANATAKDMPMVVAAA</sequence>
<reference evidence="5 8" key="2">
    <citation type="journal article" date="2014" name="BMC Genomics">
        <title>An improved genome release (version Mt4.0) for the model legume Medicago truncatula.</title>
        <authorList>
            <person name="Tang H."/>
            <person name="Krishnakumar V."/>
            <person name="Bidwell S."/>
            <person name="Rosen B."/>
            <person name="Chan A."/>
            <person name="Zhou S."/>
            <person name="Gentzbittel L."/>
            <person name="Childs K.L."/>
            <person name="Yandell M."/>
            <person name="Gundlach H."/>
            <person name="Mayer K.F."/>
            <person name="Schwartz D.C."/>
            <person name="Town C.D."/>
        </authorList>
    </citation>
    <scope>GENOME REANNOTATION</scope>
    <source>
        <strain evidence="5">A17</strain>
        <strain evidence="7 8">cv. Jemalong A17</strain>
    </source>
</reference>
<reference evidence="6" key="4">
    <citation type="journal article" date="2018" name="Nat. Plants">
        <title>Whole-genome landscape of Medicago truncatula symbiotic genes.</title>
        <authorList>
            <person name="Pecrix Y."/>
            <person name="Gamas P."/>
            <person name="Carrere S."/>
        </authorList>
    </citation>
    <scope>NUCLEOTIDE SEQUENCE</scope>
    <source>
        <tissue evidence="6">Leaves</tissue>
    </source>
</reference>
<feature type="domain" description="Albumin I chain a" evidence="4">
    <location>
        <begin position="72"/>
        <end position="114"/>
    </location>
</feature>
<accession>A0A072TPP6</accession>
<dbReference type="KEGG" id="mtr:25502458"/>
<dbReference type="EMBL" id="CM001224">
    <property type="protein sequence ID" value="KEH19469.1"/>
    <property type="molecule type" value="Genomic_DNA"/>
</dbReference>
<dbReference type="Proteomes" id="UP000002051">
    <property type="component" value="Chromosome 8"/>
</dbReference>
<evidence type="ECO:0000313" key="6">
    <source>
        <dbReference type="EMBL" id="RHN40822.1"/>
    </source>
</evidence>
<keyword evidence="2" id="KW-1015">Disulfide bond</keyword>
<dbReference type="Pfam" id="PF16720">
    <property type="entry name" value="Albumin_I_a"/>
    <property type="match status" value="1"/>
</dbReference>
<dbReference type="Gramene" id="rna47039">
    <property type="protein sequence ID" value="RHN40822.1"/>
    <property type="gene ID" value="gene47039"/>
</dbReference>
<gene>
    <name evidence="7" type="primary">25502458</name>
    <name evidence="5" type="ordered locus">MTR_8g461020</name>
    <name evidence="6" type="ORF">MtrunA17_Chr8g0359071</name>
</gene>
<evidence type="ECO:0000313" key="5">
    <source>
        <dbReference type="EMBL" id="KEH19469.1"/>
    </source>
</evidence>